<evidence type="ECO:0000313" key="7">
    <source>
        <dbReference type="EMBL" id="HGC43175.1"/>
    </source>
</evidence>
<feature type="transmembrane region" description="Helical" evidence="5">
    <location>
        <begin position="390"/>
        <end position="412"/>
    </location>
</feature>
<dbReference type="SUPFAM" id="SSF103473">
    <property type="entry name" value="MFS general substrate transporter"/>
    <property type="match status" value="1"/>
</dbReference>
<evidence type="ECO:0000256" key="4">
    <source>
        <dbReference type="ARBA" id="ARBA00023136"/>
    </source>
</evidence>
<keyword evidence="4 5" id="KW-0472">Membrane</keyword>
<dbReference type="CDD" id="cd17319">
    <property type="entry name" value="MFS_ExuT_GudP_like"/>
    <property type="match status" value="1"/>
</dbReference>
<dbReference type="PROSITE" id="PS50850">
    <property type="entry name" value="MFS"/>
    <property type="match status" value="1"/>
</dbReference>
<feature type="transmembrane region" description="Helical" evidence="5">
    <location>
        <begin position="159"/>
        <end position="182"/>
    </location>
</feature>
<reference evidence="7" key="1">
    <citation type="journal article" date="2020" name="mSystems">
        <title>Genome- and Community-Level Interaction Insights into Carbon Utilization and Element Cycling Functions of Hydrothermarchaeota in Hydrothermal Sediment.</title>
        <authorList>
            <person name="Zhou Z."/>
            <person name="Liu Y."/>
            <person name="Xu W."/>
            <person name="Pan J."/>
            <person name="Luo Z.H."/>
            <person name="Li M."/>
        </authorList>
    </citation>
    <scope>NUCLEOTIDE SEQUENCE</scope>
    <source>
        <strain evidence="7">SpSt-997</strain>
    </source>
</reference>
<feature type="transmembrane region" description="Helical" evidence="5">
    <location>
        <begin position="302"/>
        <end position="321"/>
    </location>
</feature>
<feature type="transmembrane region" description="Helical" evidence="5">
    <location>
        <begin position="79"/>
        <end position="101"/>
    </location>
</feature>
<dbReference type="Pfam" id="PF07690">
    <property type="entry name" value="MFS_1"/>
    <property type="match status" value="1"/>
</dbReference>
<feature type="domain" description="Major facilitator superfamily (MFS) profile" evidence="6">
    <location>
        <begin position="9"/>
        <end position="416"/>
    </location>
</feature>
<evidence type="ECO:0000256" key="3">
    <source>
        <dbReference type="ARBA" id="ARBA00022989"/>
    </source>
</evidence>
<comment type="subcellular location">
    <subcellularLocation>
        <location evidence="1">Membrane</location>
        <topology evidence="1">Multi-pass membrane protein</topology>
    </subcellularLocation>
</comment>
<feature type="transmembrane region" description="Helical" evidence="5">
    <location>
        <begin position="361"/>
        <end position="384"/>
    </location>
</feature>
<sequence length="431" mass="45031">MRDRYRFVIAALLFAAGMINYMDRAALAVVAPLISRDLALSPHQLGEVFSSFFLGYAIFCFIGGHLADRFGPRRVYAGAMALWSLFCGLTAAVGGFVSLLATRIAFGVGEGPMCATTNKSICNWFPREETASMIGITFAGQPLGTALAGPIVGLAAVAFGWRVSFVAIALIGILWLLVWLAVMRDLPRQHRRVSAAERARIENSRESHAPFEAASGGSLAACLGRSSVLAVAGGLFAANYVLYFFLSWLPSYLVSAQHFAMREMSLISTVPWIGGALGYVLGGLLSDALLRRSGNGLLARKLVAMGGLGAAALFVLAIPFVTSAGAAVALITLAILCLMASPQASWAMTQELVPAGRVGGVSGFVHFLSNISGMIAPTVTGFAVEYGGGYRGSFLLTGAVGLAGVAVIFFLVPGGQRTPAGPLKNLRAAAG</sequence>
<evidence type="ECO:0000256" key="5">
    <source>
        <dbReference type="SAM" id="Phobius"/>
    </source>
</evidence>
<evidence type="ECO:0000256" key="2">
    <source>
        <dbReference type="ARBA" id="ARBA00022692"/>
    </source>
</evidence>
<dbReference type="GO" id="GO:0022857">
    <property type="term" value="F:transmembrane transporter activity"/>
    <property type="evidence" value="ECO:0007669"/>
    <property type="project" value="InterPro"/>
</dbReference>
<feature type="transmembrane region" description="Helical" evidence="5">
    <location>
        <begin position="327"/>
        <end position="349"/>
    </location>
</feature>
<evidence type="ECO:0000259" key="6">
    <source>
        <dbReference type="PROSITE" id="PS50850"/>
    </source>
</evidence>
<keyword evidence="2 5" id="KW-0812">Transmembrane</keyword>
<dbReference type="GO" id="GO:0016020">
    <property type="term" value="C:membrane"/>
    <property type="evidence" value="ECO:0007669"/>
    <property type="project" value="UniProtKB-SubCell"/>
</dbReference>
<gene>
    <name evidence="7" type="ORF">ENY07_08145</name>
</gene>
<dbReference type="InterPro" id="IPR020846">
    <property type="entry name" value="MFS_dom"/>
</dbReference>
<proteinExistence type="predicted"/>
<evidence type="ECO:0000256" key="1">
    <source>
        <dbReference type="ARBA" id="ARBA00004141"/>
    </source>
</evidence>
<protein>
    <submittedName>
        <fullName evidence="7">MFS transporter</fullName>
    </submittedName>
</protein>
<dbReference type="PANTHER" id="PTHR11662">
    <property type="entry name" value="SOLUTE CARRIER FAMILY 17"/>
    <property type="match status" value="1"/>
</dbReference>
<feature type="transmembrane region" description="Helical" evidence="5">
    <location>
        <begin position="48"/>
        <end position="67"/>
    </location>
</feature>
<organism evidence="7">
    <name type="scientific">Acidicaldus sp</name>
    <dbReference type="NCBI Taxonomy" id="1872105"/>
    <lineage>
        <taxon>Bacteria</taxon>
        <taxon>Pseudomonadati</taxon>
        <taxon>Pseudomonadota</taxon>
        <taxon>Alphaproteobacteria</taxon>
        <taxon>Acetobacterales</taxon>
        <taxon>Acetobacteraceae</taxon>
        <taxon>Acidicaldus</taxon>
    </lineage>
</organism>
<keyword evidence="3 5" id="KW-1133">Transmembrane helix</keyword>
<dbReference type="PANTHER" id="PTHR11662:SF399">
    <property type="entry name" value="FI19708P1-RELATED"/>
    <property type="match status" value="1"/>
</dbReference>
<feature type="transmembrane region" description="Helical" evidence="5">
    <location>
        <begin position="269"/>
        <end position="290"/>
    </location>
</feature>
<feature type="transmembrane region" description="Helical" evidence="5">
    <location>
        <begin position="228"/>
        <end position="249"/>
    </location>
</feature>
<name>A0A8J4HAA9_9PROT</name>
<dbReference type="EMBL" id="DTQM01000160">
    <property type="protein sequence ID" value="HGC43175.1"/>
    <property type="molecule type" value="Genomic_DNA"/>
</dbReference>
<dbReference type="AlphaFoldDB" id="A0A8J4HAA9"/>
<comment type="caution">
    <text evidence="7">The sequence shown here is derived from an EMBL/GenBank/DDBJ whole genome shotgun (WGS) entry which is preliminary data.</text>
</comment>
<dbReference type="InterPro" id="IPR036259">
    <property type="entry name" value="MFS_trans_sf"/>
</dbReference>
<dbReference type="InterPro" id="IPR011701">
    <property type="entry name" value="MFS"/>
</dbReference>
<accession>A0A8J4HAA9</accession>
<dbReference type="InterPro" id="IPR050382">
    <property type="entry name" value="MFS_Na/Anion_cotransporter"/>
</dbReference>
<dbReference type="Gene3D" id="1.20.1250.20">
    <property type="entry name" value="MFS general substrate transporter like domains"/>
    <property type="match status" value="2"/>
</dbReference>